<feature type="region of interest" description="Disordered" evidence="1">
    <location>
        <begin position="87"/>
        <end position="132"/>
    </location>
</feature>
<dbReference type="Proteomes" id="UP001363622">
    <property type="component" value="Unassembled WGS sequence"/>
</dbReference>
<reference evidence="2 3" key="1">
    <citation type="submission" date="2024-04" db="EMBL/GenBank/DDBJ databases">
        <title>Phyllosticta paracitricarpa is synonymous to the EU quarantine fungus P. citricarpa based on phylogenomic analyses.</title>
        <authorList>
            <consortium name="Lawrence Berkeley National Laboratory"/>
            <person name="Van Ingen-Buijs V.A."/>
            <person name="Van Westerhoven A.C."/>
            <person name="Haridas S."/>
            <person name="Skiadas P."/>
            <person name="Martin F."/>
            <person name="Groenewald J.Z."/>
            <person name="Crous P.W."/>
            <person name="Seidl M.F."/>
        </authorList>
    </citation>
    <scope>NUCLEOTIDE SEQUENCE [LARGE SCALE GENOMIC DNA]</scope>
    <source>
        <strain evidence="2 3">CBS 123371</strain>
    </source>
</reference>
<evidence type="ECO:0000313" key="3">
    <source>
        <dbReference type="Proteomes" id="UP001363622"/>
    </source>
</evidence>
<proteinExistence type="predicted"/>
<feature type="region of interest" description="Disordered" evidence="1">
    <location>
        <begin position="246"/>
        <end position="269"/>
    </location>
</feature>
<keyword evidence="3" id="KW-1185">Reference proteome</keyword>
<comment type="caution">
    <text evidence="2">The sequence shown here is derived from an EMBL/GenBank/DDBJ whole genome shotgun (WGS) entry which is preliminary data.</text>
</comment>
<evidence type="ECO:0000256" key="1">
    <source>
        <dbReference type="SAM" id="MobiDB-lite"/>
    </source>
</evidence>
<feature type="region of interest" description="Disordered" evidence="1">
    <location>
        <begin position="1"/>
        <end position="65"/>
    </location>
</feature>
<name>A0ABR1KM04_9PEZI</name>
<gene>
    <name evidence="2" type="ORF">IWZ03DRAFT_406610</name>
</gene>
<organism evidence="2 3">
    <name type="scientific">Phyllosticta citriasiana</name>
    <dbReference type="NCBI Taxonomy" id="595635"/>
    <lineage>
        <taxon>Eukaryota</taxon>
        <taxon>Fungi</taxon>
        <taxon>Dikarya</taxon>
        <taxon>Ascomycota</taxon>
        <taxon>Pezizomycotina</taxon>
        <taxon>Dothideomycetes</taxon>
        <taxon>Dothideomycetes incertae sedis</taxon>
        <taxon>Botryosphaeriales</taxon>
        <taxon>Phyllostictaceae</taxon>
        <taxon>Phyllosticta</taxon>
    </lineage>
</organism>
<dbReference type="EMBL" id="JBBPHU010000006">
    <property type="protein sequence ID" value="KAK7516453.1"/>
    <property type="molecule type" value="Genomic_DNA"/>
</dbReference>
<sequence>MAAVLVLPSLQPNARTSAPVPMSPPRRSDSQSDDMPSKTRPTPASRPAIRLGSQAQMEPGAGPNTETSMWLASLLMKLPSVPCLHTHGHHARPIGTRDNGGSSGGGGGGGGGDTPPSPWACGGGAGASRKTPSLRNEPAALLGGECHLLLLMCRACRWMDGGAMSFCSDGSVGAFGICISRVRAECRERERERGREEVKKTLILPVDQQITERLAGWLAERLNTPPHELGTAGCPIRATGEPKFASLGSEEEKNEPANGTGRLVVTGGW</sequence>
<feature type="compositionally biased region" description="Gly residues" evidence="1">
    <location>
        <begin position="101"/>
        <end position="113"/>
    </location>
</feature>
<protein>
    <submittedName>
        <fullName evidence="2">Uncharacterized protein</fullName>
    </submittedName>
</protein>
<accession>A0ABR1KM04</accession>
<evidence type="ECO:0000313" key="2">
    <source>
        <dbReference type="EMBL" id="KAK7516453.1"/>
    </source>
</evidence>